<dbReference type="GO" id="GO:0000976">
    <property type="term" value="F:transcription cis-regulatory region binding"/>
    <property type="evidence" value="ECO:0007669"/>
    <property type="project" value="TreeGrafter"/>
</dbReference>
<keyword evidence="1" id="KW-0678">Repressor</keyword>
<protein>
    <submittedName>
        <fullName evidence="7">AcrR family transcriptional regulator</fullName>
    </submittedName>
</protein>
<feature type="DNA-binding region" description="H-T-H motif" evidence="5">
    <location>
        <begin position="24"/>
        <end position="43"/>
    </location>
</feature>
<comment type="caution">
    <text evidence="7">The sequence shown here is derived from an EMBL/GenBank/DDBJ whole genome shotgun (WGS) entry which is preliminary data.</text>
</comment>
<keyword evidence="8" id="KW-1185">Reference proteome</keyword>
<accession>A0A7W9J8R1</accession>
<dbReference type="InterPro" id="IPR001647">
    <property type="entry name" value="HTH_TetR"/>
</dbReference>
<dbReference type="AlphaFoldDB" id="A0A7W9J8R1"/>
<dbReference type="PANTHER" id="PTHR30055">
    <property type="entry name" value="HTH-TYPE TRANSCRIPTIONAL REGULATOR RUTR"/>
    <property type="match status" value="1"/>
</dbReference>
<dbReference type="PROSITE" id="PS50977">
    <property type="entry name" value="HTH_TETR_2"/>
    <property type="match status" value="1"/>
</dbReference>
<dbReference type="InterPro" id="IPR050109">
    <property type="entry name" value="HTH-type_TetR-like_transc_reg"/>
</dbReference>
<dbReference type="Pfam" id="PF13977">
    <property type="entry name" value="TetR_C_6"/>
    <property type="match status" value="1"/>
</dbReference>
<dbReference type="InterPro" id="IPR039538">
    <property type="entry name" value="BetI_C"/>
</dbReference>
<dbReference type="PANTHER" id="PTHR30055:SF219">
    <property type="entry name" value="TRANSCRIPTIONAL REGULATORY PROTEIN"/>
    <property type="match status" value="1"/>
</dbReference>
<evidence type="ECO:0000313" key="8">
    <source>
        <dbReference type="Proteomes" id="UP000549971"/>
    </source>
</evidence>
<evidence type="ECO:0000259" key="6">
    <source>
        <dbReference type="PROSITE" id="PS50977"/>
    </source>
</evidence>
<reference evidence="7 8" key="1">
    <citation type="submission" date="2020-08" db="EMBL/GenBank/DDBJ databases">
        <title>Sequencing the genomes of 1000 actinobacteria strains.</title>
        <authorList>
            <person name="Klenk H.-P."/>
        </authorList>
    </citation>
    <scope>NUCLEOTIDE SEQUENCE [LARGE SCALE GENOMIC DNA]</scope>
    <source>
        <strain evidence="7 8">DSM 28967</strain>
    </source>
</reference>
<dbReference type="Pfam" id="PF00440">
    <property type="entry name" value="TetR_N"/>
    <property type="match status" value="1"/>
</dbReference>
<dbReference type="EMBL" id="JACHMY010000001">
    <property type="protein sequence ID" value="MBB5837250.1"/>
    <property type="molecule type" value="Genomic_DNA"/>
</dbReference>
<evidence type="ECO:0000256" key="5">
    <source>
        <dbReference type="PROSITE-ProRule" id="PRU00335"/>
    </source>
</evidence>
<dbReference type="RefSeq" id="WP_184797089.1">
    <property type="nucleotide sequence ID" value="NZ_JACHMY010000001.1"/>
</dbReference>
<sequence length="185" mass="19469">MGNREKLLATAKRLIAEQGYGDITARDLVNGSGTNLASIGYHFGSKEGLLTEAVLDSFAADEQAELLGELSGRSPAARLAEVLDVLGQLFGEDPRRTTASIEAFARSPHSPEIKERLATVYQQSRRGVAAAVLGKQPDEVDDATAQRVGSLALALIDGVALQALVDPEHAPTGADVVAALRLLVK</sequence>
<evidence type="ECO:0000256" key="1">
    <source>
        <dbReference type="ARBA" id="ARBA00022491"/>
    </source>
</evidence>
<evidence type="ECO:0000256" key="2">
    <source>
        <dbReference type="ARBA" id="ARBA00023015"/>
    </source>
</evidence>
<dbReference type="InterPro" id="IPR036271">
    <property type="entry name" value="Tet_transcr_reg_TetR-rel_C_sf"/>
</dbReference>
<evidence type="ECO:0000256" key="4">
    <source>
        <dbReference type="ARBA" id="ARBA00023163"/>
    </source>
</evidence>
<keyword evidence="2" id="KW-0805">Transcription regulation</keyword>
<organism evidence="7 8">
    <name type="scientific">Kribbella italica</name>
    <dbReference type="NCBI Taxonomy" id="1540520"/>
    <lineage>
        <taxon>Bacteria</taxon>
        <taxon>Bacillati</taxon>
        <taxon>Actinomycetota</taxon>
        <taxon>Actinomycetes</taxon>
        <taxon>Propionibacteriales</taxon>
        <taxon>Kribbellaceae</taxon>
        <taxon>Kribbella</taxon>
    </lineage>
</organism>
<dbReference type="InterPro" id="IPR009057">
    <property type="entry name" value="Homeodomain-like_sf"/>
</dbReference>
<dbReference type="Gene3D" id="1.10.357.10">
    <property type="entry name" value="Tetracycline Repressor, domain 2"/>
    <property type="match status" value="1"/>
</dbReference>
<evidence type="ECO:0000313" key="7">
    <source>
        <dbReference type="EMBL" id="MBB5837250.1"/>
    </source>
</evidence>
<keyword evidence="3 5" id="KW-0238">DNA-binding</keyword>
<feature type="domain" description="HTH tetR-type" evidence="6">
    <location>
        <begin position="1"/>
        <end position="61"/>
    </location>
</feature>
<dbReference type="SUPFAM" id="SSF46689">
    <property type="entry name" value="Homeodomain-like"/>
    <property type="match status" value="1"/>
</dbReference>
<proteinExistence type="predicted"/>
<dbReference type="Proteomes" id="UP000549971">
    <property type="component" value="Unassembled WGS sequence"/>
</dbReference>
<keyword evidence="4" id="KW-0804">Transcription</keyword>
<dbReference type="PRINTS" id="PR00455">
    <property type="entry name" value="HTHTETR"/>
</dbReference>
<gene>
    <name evidence="7" type="ORF">HDA39_003984</name>
</gene>
<name>A0A7W9J8R1_9ACTN</name>
<evidence type="ECO:0000256" key="3">
    <source>
        <dbReference type="ARBA" id="ARBA00023125"/>
    </source>
</evidence>
<dbReference type="GO" id="GO:0003700">
    <property type="term" value="F:DNA-binding transcription factor activity"/>
    <property type="evidence" value="ECO:0007669"/>
    <property type="project" value="TreeGrafter"/>
</dbReference>
<dbReference type="SUPFAM" id="SSF48498">
    <property type="entry name" value="Tetracyclin repressor-like, C-terminal domain"/>
    <property type="match status" value="1"/>
</dbReference>